<dbReference type="AlphaFoldDB" id="A0A0C3DYQ5"/>
<dbReference type="Proteomes" id="UP000054321">
    <property type="component" value="Unassembled WGS sequence"/>
</dbReference>
<dbReference type="InParanoid" id="A0A0C3DYQ5"/>
<dbReference type="EMBL" id="KN832870">
    <property type="protein sequence ID" value="KIN07213.1"/>
    <property type="molecule type" value="Genomic_DNA"/>
</dbReference>
<dbReference type="OrthoDB" id="190201at2759"/>
<sequence length="372" mass="40305">MSSPLLTKREPNCQNISFPVTISSYNAQLPTNIDPTSTVIESLLTNLVGWTFDVLVEGTFEIAGSYCEPEVQIPSRANTLQLLVHGGTYDRNYWSGDGAPGYGYRGDEYSWVSYASKQGYPTLAVDRLGNGLSDHPDPIVVVQMPAHVEVLAGVARLAKQGTSPLPRAFEKVIYVGHSFGSLIGNLVNEKYPNLVDATILTGWSNTFLVSGVRDAIGLVALPAQLVDPTQFGDLAVGYMEVSSESGDVYAFFQQGEYDPAMQALDWKRRGTLTLGELLTFPFAIAAAPRYTLPVLVVTAEMDAVFCNPTAGLLPPNCGTGPGNLLAQSASLYPAANPYDWYIVPNTGHCWQLHYNAPDGFNASHAWLEQQGF</sequence>
<proteinExistence type="predicted"/>
<evidence type="ECO:0000259" key="1">
    <source>
        <dbReference type="Pfam" id="PF12697"/>
    </source>
</evidence>
<organism evidence="2 3">
    <name type="scientific">Oidiodendron maius (strain Zn)</name>
    <dbReference type="NCBI Taxonomy" id="913774"/>
    <lineage>
        <taxon>Eukaryota</taxon>
        <taxon>Fungi</taxon>
        <taxon>Dikarya</taxon>
        <taxon>Ascomycota</taxon>
        <taxon>Pezizomycotina</taxon>
        <taxon>Leotiomycetes</taxon>
        <taxon>Leotiomycetes incertae sedis</taxon>
        <taxon>Myxotrichaceae</taxon>
        <taxon>Oidiodendron</taxon>
    </lineage>
</organism>
<accession>A0A0C3DYQ5</accession>
<name>A0A0C3DYQ5_OIDMZ</name>
<dbReference type="SUPFAM" id="SSF53474">
    <property type="entry name" value="alpha/beta-Hydrolases"/>
    <property type="match status" value="1"/>
</dbReference>
<dbReference type="HOGENOM" id="CLU_034763_0_0_1"/>
<dbReference type="STRING" id="913774.A0A0C3DYQ5"/>
<dbReference type="InterPro" id="IPR029058">
    <property type="entry name" value="AB_hydrolase_fold"/>
</dbReference>
<evidence type="ECO:0000313" key="3">
    <source>
        <dbReference type="Proteomes" id="UP000054321"/>
    </source>
</evidence>
<keyword evidence="3" id="KW-1185">Reference proteome</keyword>
<reference evidence="3" key="2">
    <citation type="submission" date="2015-01" db="EMBL/GenBank/DDBJ databases">
        <title>Evolutionary Origins and Diversification of the Mycorrhizal Mutualists.</title>
        <authorList>
            <consortium name="DOE Joint Genome Institute"/>
            <consortium name="Mycorrhizal Genomics Consortium"/>
            <person name="Kohler A."/>
            <person name="Kuo A."/>
            <person name="Nagy L.G."/>
            <person name="Floudas D."/>
            <person name="Copeland A."/>
            <person name="Barry K.W."/>
            <person name="Cichocki N."/>
            <person name="Veneault-Fourrey C."/>
            <person name="LaButti K."/>
            <person name="Lindquist E.A."/>
            <person name="Lipzen A."/>
            <person name="Lundell T."/>
            <person name="Morin E."/>
            <person name="Murat C."/>
            <person name="Riley R."/>
            <person name="Ohm R."/>
            <person name="Sun H."/>
            <person name="Tunlid A."/>
            <person name="Henrissat B."/>
            <person name="Grigoriev I.V."/>
            <person name="Hibbett D.S."/>
            <person name="Martin F."/>
        </authorList>
    </citation>
    <scope>NUCLEOTIDE SEQUENCE [LARGE SCALE GENOMIC DNA]</scope>
    <source>
        <strain evidence="3">Zn</strain>
    </source>
</reference>
<dbReference type="InterPro" id="IPR000073">
    <property type="entry name" value="AB_hydrolase_1"/>
</dbReference>
<feature type="domain" description="AB hydrolase-1" evidence="1">
    <location>
        <begin position="82"/>
        <end position="353"/>
    </location>
</feature>
<gene>
    <name evidence="2" type="ORF">OIDMADRAFT_185626</name>
</gene>
<dbReference type="Gene3D" id="3.40.50.1820">
    <property type="entry name" value="alpha/beta hydrolase"/>
    <property type="match status" value="1"/>
</dbReference>
<dbReference type="Pfam" id="PF12697">
    <property type="entry name" value="Abhydrolase_6"/>
    <property type="match status" value="1"/>
</dbReference>
<reference evidence="2 3" key="1">
    <citation type="submission" date="2014-04" db="EMBL/GenBank/DDBJ databases">
        <authorList>
            <consortium name="DOE Joint Genome Institute"/>
            <person name="Kuo A."/>
            <person name="Martino E."/>
            <person name="Perotto S."/>
            <person name="Kohler A."/>
            <person name="Nagy L.G."/>
            <person name="Floudas D."/>
            <person name="Copeland A."/>
            <person name="Barry K.W."/>
            <person name="Cichocki N."/>
            <person name="Veneault-Fourrey C."/>
            <person name="LaButti K."/>
            <person name="Lindquist E.A."/>
            <person name="Lipzen A."/>
            <person name="Lundell T."/>
            <person name="Morin E."/>
            <person name="Murat C."/>
            <person name="Sun H."/>
            <person name="Tunlid A."/>
            <person name="Henrissat B."/>
            <person name="Grigoriev I.V."/>
            <person name="Hibbett D.S."/>
            <person name="Martin F."/>
            <person name="Nordberg H.P."/>
            <person name="Cantor M.N."/>
            <person name="Hua S.X."/>
        </authorList>
    </citation>
    <scope>NUCLEOTIDE SEQUENCE [LARGE SCALE GENOMIC DNA]</scope>
    <source>
        <strain evidence="2 3">Zn</strain>
    </source>
</reference>
<evidence type="ECO:0000313" key="2">
    <source>
        <dbReference type="EMBL" id="KIN07213.1"/>
    </source>
</evidence>
<protein>
    <recommendedName>
        <fullName evidence="1">AB hydrolase-1 domain-containing protein</fullName>
    </recommendedName>
</protein>